<feature type="region of interest" description="Disordered" evidence="1">
    <location>
        <begin position="274"/>
        <end position="295"/>
    </location>
</feature>
<evidence type="ECO:0000256" key="1">
    <source>
        <dbReference type="SAM" id="MobiDB-lite"/>
    </source>
</evidence>
<reference evidence="2 3" key="1">
    <citation type="submission" date="2024-02" db="EMBL/GenBank/DDBJ databases">
        <authorList>
            <person name="Vignale AGUSTIN F."/>
            <person name="Sosa J E."/>
            <person name="Modenutti C."/>
        </authorList>
    </citation>
    <scope>NUCLEOTIDE SEQUENCE [LARGE SCALE GENOMIC DNA]</scope>
</reference>
<dbReference type="AlphaFoldDB" id="A0ABC8SUT9"/>
<evidence type="ECO:0000313" key="2">
    <source>
        <dbReference type="EMBL" id="CAK9160949.1"/>
    </source>
</evidence>
<accession>A0ABC8SUT9</accession>
<protein>
    <submittedName>
        <fullName evidence="2">Uncharacterized protein</fullName>
    </submittedName>
</protein>
<feature type="compositionally biased region" description="Basic and acidic residues" evidence="1">
    <location>
        <begin position="1"/>
        <end position="11"/>
    </location>
</feature>
<dbReference type="EMBL" id="CAUOFW020003613">
    <property type="protein sequence ID" value="CAK9160949.1"/>
    <property type="molecule type" value="Genomic_DNA"/>
</dbReference>
<feature type="region of interest" description="Disordered" evidence="1">
    <location>
        <begin position="1"/>
        <end position="83"/>
    </location>
</feature>
<sequence length="295" mass="32333">MYGGKNDREWQIVKGKSVVPRKGSVLKSSPKREARRGEVSLSRLEDPRQSERERNDNAQQKQSIIAEKDNVSSGNEGDLSKKSNELEGEAVELRKLLKIAEKVVEEGNVFDTDYMVGGVVSEGVPCVSSGLANDSLIQNVEVGSLDPQWDKTGSLNRTQIVNRGLALVSDLNMVRGQEDFQEGIYGNVRGGNEHCGFNKLISLSGISFCVERFATRSGASVTLNDDRGLFRNREPPGKGYCSDTESTMRSKEMMQRVVANSEGSDDSNAVSIEFSSAEVENRPRLGGNDLSVLHD</sequence>
<keyword evidence="3" id="KW-1185">Reference proteome</keyword>
<evidence type="ECO:0000313" key="3">
    <source>
        <dbReference type="Proteomes" id="UP001642360"/>
    </source>
</evidence>
<feature type="compositionally biased region" description="Basic and acidic residues" evidence="1">
    <location>
        <begin position="30"/>
        <end position="56"/>
    </location>
</feature>
<organism evidence="2 3">
    <name type="scientific">Ilex paraguariensis</name>
    <name type="common">yerba mate</name>
    <dbReference type="NCBI Taxonomy" id="185542"/>
    <lineage>
        <taxon>Eukaryota</taxon>
        <taxon>Viridiplantae</taxon>
        <taxon>Streptophyta</taxon>
        <taxon>Embryophyta</taxon>
        <taxon>Tracheophyta</taxon>
        <taxon>Spermatophyta</taxon>
        <taxon>Magnoliopsida</taxon>
        <taxon>eudicotyledons</taxon>
        <taxon>Gunneridae</taxon>
        <taxon>Pentapetalae</taxon>
        <taxon>asterids</taxon>
        <taxon>campanulids</taxon>
        <taxon>Aquifoliales</taxon>
        <taxon>Aquifoliaceae</taxon>
        <taxon>Ilex</taxon>
    </lineage>
</organism>
<comment type="caution">
    <text evidence="2">The sequence shown here is derived from an EMBL/GenBank/DDBJ whole genome shotgun (WGS) entry which is preliminary data.</text>
</comment>
<gene>
    <name evidence="2" type="ORF">ILEXP_LOCUS29741</name>
</gene>
<proteinExistence type="predicted"/>
<dbReference type="Proteomes" id="UP001642360">
    <property type="component" value="Unassembled WGS sequence"/>
</dbReference>
<name>A0ABC8SUT9_9AQUA</name>